<dbReference type="Gene3D" id="3.40.50.1000">
    <property type="entry name" value="HAD superfamily/HAD-like"/>
    <property type="match status" value="1"/>
</dbReference>
<dbReference type="SUPFAM" id="SSF56784">
    <property type="entry name" value="HAD-like"/>
    <property type="match status" value="1"/>
</dbReference>
<dbReference type="InterPro" id="IPR023214">
    <property type="entry name" value="HAD_sf"/>
</dbReference>
<reference evidence="3" key="1">
    <citation type="journal article" date="2019" name="Int. J. Syst. Evol. Microbiol.">
        <title>The Global Catalogue of Microorganisms (GCM) 10K type strain sequencing project: providing services to taxonomists for standard genome sequencing and annotation.</title>
        <authorList>
            <consortium name="The Broad Institute Genomics Platform"/>
            <consortium name="The Broad Institute Genome Sequencing Center for Infectious Disease"/>
            <person name="Wu L."/>
            <person name="Ma J."/>
        </authorList>
    </citation>
    <scope>NUCLEOTIDE SEQUENCE [LARGE SCALE GENOMIC DNA]</scope>
    <source>
        <strain evidence="3">KCTC 22814</strain>
    </source>
</reference>
<gene>
    <name evidence="2" type="ORF">ACFS7Y_10840</name>
</gene>
<dbReference type="EMBL" id="JBHUPB010000007">
    <property type="protein sequence ID" value="MFD2967888.1"/>
    <property type="molecule type" value="Genomic_DNA"/>
</dbReference>
<dbReference type="InterPro" id="IPR004274">
    <property type="entry name" value="FCP1_dom"/>
</dbReference>
<evidence type="ECO:0000259" key="1">
    <source>
        <dbReference type="PROSITE" id="PS50969"/>
    </source>
</evidence>
<dbReference type="SMART" id="SM00577">
    <property type="entry name" value="CPDc"/>
    <property type="match status" value="1"/>
</dbReference>
<dbReference type="RefSeq" id="WP_320183164.1">
    <property type="nucleotide sequence ID" value="NZ_CP138332.1"/>
</dbReference>
<dbReference type="InterPro" id="IPR050365">
    <property type="entry name" value="TIM50"/>
</dbReference>
<feature type="domain" description="FCP1 homology" evidence="1">
    <location>
        <begin position="1"/>
        <end position="161"/>
    </location>
</feature>
<evidence type="ECO:0000313" key="3">
    <source>
        <dbReference type="Proteomes" id="UP001597525"/>
    </source>
</evidence>
<protein>
    <submittedName>
        <fullName evidence="2">NIF family HAD-type phosphatase</fullName>
    </submittedName>
</protein>
<dbReference type="PROSITE" id="PS50969">
    <property type="entry name" value="FCP1"/>
    <property type="match status" value="1"/>
</dbReference>
<keyword evidence="3" id="KW-1185">Reference proteome</keyword>
<sequence>MAEKLVVFDLDETLVHATTKKLTINEDFVFDHYYVYVRPYLNELLSQLVTSGFRIGIWSSAGEAYVEYLIKSIVPQEVPLELVWARGRCTRRYNSELDEYVYEKQLRKLKKRGFKLTDIWIVDDTPEKSRTNYGNAITIKEFKGDKNDRELQYLLVYLLTSKHCDNVRHIDKRSWRETILI</sequence>
<accession>A0ABW6BHC5</accession>
<proteinExistence type="predicted"/>
<evidence type="ECO:0000313" key="2">
    <source>
        <dbReference type="EMBL" id="MFD2967888.1"/>
    </source>
</evidence>
<name>A0ABW6BHC5_9SPHI</name>
<dbReference type="PANTHER" id="PTHR12210">
    <property type="entry name" value="DULLARD PROTEIN PHOSPHATASE"/>
    <property type="match status" value="1"/>
</dbReference>
<dbReference type="Pfam" id="PF03031">
    <property type="entry name" value="NIF"/>
    <property type="match status" value="1"/>
</dbReference>
<dbReference type="Proteomes" id="UP001597525">
    <property type="component" value="Unassembled WGS sequence"/>
</dbReference>
<organism evidence="2 3">
    <name type="scientific">Sphingobacterium bambusae</name>
    <dbReference type="NCBI Taxonomy" id="662858"/>
    <lineage>
        <taxon>Bacteria</taxon>
        <taxon>Pseudomonadati</taxon>
        <taxon>Bacteroidota</taxon>
        <taxon>Sphingobacteriia</taxon>
        <taxon>Sphingobacteriales</taxon>
        <taxon>Sphingobacteriaceae</taxon>
        <taxon>Sphingobacterium</taxon>
    </lineage>
</organism>
<comment type="caution">
    <text evidence="2">The sequence shown here is derived from an EMBL/GenBank/DDBJ whole genome shotgun (WGS) entry which is preliminary data.</text>
</comment>
<dbReference type="InterPro" id="IPR036412">
    <property type="entry name" value="HAD-like_sf"/>
</dbReference>